<evidence type="ECO:0000256" key="8">
    <source>
        <dbReference type="SAM" id="Coils"/>
    </source>
</evidence>
<evidence type="ECO:0000256" key="7">
    <source>
        <dbReference type="ARBA" id="ARBA00023012"/>
    </source>
</evidence>
<feature type="coiled-coil region" evidence="8">
    <location>
        <begin position="73"/>
        <end position="114"/>
    </location>
</feature>
<dbReference type="Gene3D" id="3.30.565.10">
    <property type="entry name" value="Histidine kinase-like ATPase, C-terminal domain"/>
    <property type="match status" value="1"/>
</dbReference>
<dbReference type="SUPFAM" id="SSF47384">
    <property type="entry name" value="Homodimeric domain of signal transducing histidine kinase"/>
    <property type="match status" value="1"/>
</dbReference>
<feature type="non-terminal residue" evidence="11">
    <location>
        <position position="251"/>
    </location>
</feature>
<evidence type="ECO:0000256" key="3">
    <source>
        <dbReference type="ARBA" id="ARBA00022679"/>
    </source>
</evidence>
<name>X1NQR6_9ZZZZ</name>
<keyword evidence="6" id="KW-0067">ATP-binding</keyword>
<protein>
    <recommendedName>
        <fullName evidence="2">histidine kinase</fullName>
        <ecNumber evidence="2">2.7.13.3</ecNumber>
    </recommendedName>
</protein>
<comment type="catalytic activity">
    <reaction evidence="1">
        <text>ATP + protein L-histidine = ADP + protein N-phospho-L-histidine.</text>
        <dbReference type="EC" id="2.7.13.3"/>
    </reaction>
</comment>
<evidence type="ECO:0000313" key="11">
    <source>
        <dbReference type="EMBL" id="GAI32536.1"/>
    </source>
</evidence>
<accession>X1NQR6</accession>
<dbReference type="GO" id="GO:0005524">
    <property type="term" value="F:ATP binding"/>
    <property type="evidence" value="ECO:0007669"/>
    <property type="project" value="UniProtKB-KW"/>
</dbReference>
<sequence>EAMMNVESRTSIANLESRYDLVNKEKEIERLEKENITNQLDLQREKSLRNYLISFAVFLMVLGIIIAFSLVRKRRMNLMLKHKNQELEQLNDRLTKYSEELDELNQTKNRLISIISHDLKNPFHSLIGFSDLLVHEAERFSEEEKLSFYKSMNDTSKKAFELLQNLLDWTRLQTSEIPFNPADLLVTETIQSVFDLLISHARDKGIVMQTDVPEETIVYADSRMFETVLRNLVSNAVKYTPYGERSAYLHR</sequence>
<keyword evidence="4" id="KW-0547">Nucleotide-binding</keyword>
<evidence type="ECO:0000256" key="6">
    <source>
        <dbReference type="ARBA" id="ARBA00022840"/>
    </source>
</evidence>
<dbReference type="InterPro" id="IPR036097">
    <property type="entry name" value="HisK_dim/P_sf"/>
</dbReference>
<dbReference type="SUPFAM" id="SSF55874">
    <property type="entry name" value="ATPase domain of HSP90 chaperone/DNA topoisomerase II/histidine kinase"/>
    <property type="match status" value="1"/>
</dbReference>
<dbReference type="EMBL" id="BARV01032088">
    <property type="protein sequence ID" value="GAI32536.1"/>
    <property type="molecule type" value="Genomic_DNA"/>
</dbReference>
<evidence type="ECO:0000256" key="5">
    <source>
        <dbReference type="ARBA" id="ARBA00022777"/>
    </source>
</evidence>
<evidence type="ECO:0000256" key="2">
    <source>
        <dbReference type="ARBA" id="ARBA00012438"/>
    </source>
</evidence>
<reference evidence="11" key="1">
    <citation type="journal article" date="2014" name="Front. Microbiol.">
        <title>High frequency of phylogenetically diverse reductive dehalogenase-homologous genes in deep subseafloor sedimentary metagenomes.</title>
        <authorList>
            <person name="Kawai M."/>
            <person name="Futagami T."/>
            <person name="Toyoda A."/>
            <person name="Takaki Y."/>
            <person name="Nishi S."/>
            <person name="Hori S."/>
            <person name="Arai W."/>
            <person name="Tsubouchi T."/>
            <person name="Morono Y."/>
            <person name="Uchiyama I."/>
            <person name="Ito T."/>
            <person name="Fujiyama A."/>
            <person name="Inagaki F."/>
            <person name="Takami H."/>
        </authorList>
    </citation>
    <scope>NUCLEOTIDE SEQUENCE</scope>
    <source>
        <strain evidence="11">Expedition CK06-06</strain>
    </source>
</reference>
<dbReference type="Gene3D" id="1.10.287.130">
    <property type="match status" value="1"/>
</dbReference>
<keyword evidence="5" id="KW-0418">Kinase</keyword>
<evidence type="ECO:0000256" key="4">
    <source>
        <dbReference type="ARBA" id="ARBA00022741"/>
    </source>
</evidence>
<gene>
    <name evidence="11" type="ORF">S06H3_50647</name>
</gene>
<dbReference type="InterPro" id="IPR005467">
    <property type="entry name" value="His_kinase_dom"/>
</dbReference>
<dbReference type="CDD" id="cd00082">
    <property type="entry name" value="HisKA"/>
    <property type="match status" value="1"/>
</dbReference>
<keyword evidence="9" id="KW-0472">Membrane</keyword>
<feature type="transmembrane region" description="Helical" evidence="9">
    <location>
        <begin position="51"/>
        <end position="71"/>
    </location>
</feature>
<dbReference type="AlphaFoldDB" id="X1NQR6"/>
<evidence type="ECO:0000259" key="10">
    <source>
        <dbReference type="PROSITE" id="PS50109"/>
    </source>
</evidence>
<keyword evidence="8" id="KW-0175">Coiled coil</keyword>
<keyword evidence="9" id="KW-1133">Transmembrane helix</keyword>
<feature type="domain" description="Histidine kinase" evidence="10">
    <location>
        <begin position="114"/>
        <end position="251"/>
    </location>
</feature>
<evidence type="ECO:0000256" key="1">
    <source>
        <dbReference type="ARBA" id="ARBA00000085"/>
    </source>
</evidence>
<dbReference type="Pfam" id="PF00512">
    <property type="entry name" value="HisKA"/>
    <property type="match status" value="1"/>
</dbReference>
<dbReference type="SMART" id="SM00388">
    <property type="entry name" value="HisKA"/>
    <property type="match status" value="1"/>
</dbReference>
<keyword evidence="7" id="KW-0902">Two-component regulatory system</keyword>
<keyword evidence="9" id="KW-0812">Transmembrane</keyword>
<feature type="coiled-coil region" evidence="8">
    <location>
        <begin position="12"/>
        <end position="46"/>
    </location>
</feature>
<dbReference type="InterPro" id="IPR003661">
    <property type="entry name" value="HisK_dim/P_dom"/>
</dbReference>
<keyword evidence="3" id="KW-0808">Transferase</keyword>
<feature type="non-terminal residue" evidence="11">
    <location>
        <position position="1"/>
    </location>
</feature>
<dbReference type="InterPro" id="IPR050351">
    <property type="entry name" value="BphY/WalK/GraS-like"/>
</dbReference>
<dbReference type="GO" id="GO:0000155">
    <property type="term" value="F:phosphorelay sensor kinase activity"/>
    <property type="evidence" value="ECO:0007669"/>
    <property type="project" value="InterPro"/>
</dbReference>
<dbReference type="EC" id="2.7.13.3" evidence="2"/>
<dbReference type="PANTHER" id="PTHR42878">
    <property type="entry name" value="TWO-COMPONENT HISTIDINE KINASE"/>
    <property type="match status" value="1"/>
</dbReference>
<dbReference type="PROSITE" id="PS50109">
    <property type="entry name" value="HIS_KIN"/>
    <property type="match status" value="1"/>
</dbReference>
<comment type="caution">
    <text evidence="11">The sequence shown here is derived from an EMBL/GenBank/DDBJ whole genome shotgun (WGS) entry which is preliminary data.</text>
</comment>
<dbReference type="PANTHER" id="PTHR42878:SF7">
    <property type="entry name" value="SENSOR HISTIDINE KINASE GLRK"/>
    <property type="match status" value="1"/>
</dbReference>
<evidence type="ECO:0000256" key="9">
    <source>
        <dbReference type="SAM" id="Phobius"/>
    </source>
</evidence>
<organism evidence="11">
    <name type="scientific">marine sediment metagenome</name>
    <dbReference type="NCBI Taxonomy" id="412755"/>
    <lineage>
        <taxon>unclassified sequences</taxon>
        <taxon>metagenomes</taxon>
        <taxon>ecological metagenomes</taxon>
    </lineage>
</organism>
<dbReference type="GO" id="GO:0000156">
    <property type="term" value="F:phosphorelay response regulator activity"/>
    <property type="evidence" value="ECO:0007669"/>
    <property type="project" value="TreeGrafter"/>
</dbReference>
<dbReference type="GO" id="GO:0007234">
    <property type="term" value="P:osmosensory signaling via phosphorelay pathway"/>
    <property type="evidence" value="ECO:0007669"/>
    <property type="project" value="TreeGrafter"/>
</dbReference>
<dbReference type="GO" id="GO:0030295">
    <property type="term" value="F:protein kinase activator activity"/>
    <property type="evidence" value="ECO:0007669"/>
    <property type="project" value="TreeGrafter"/>
</dbReference>
<dbReference type="InterPro" id="IPR036890">
    <property type="entry name" value="HATPase_C_sf"/>
</dbReference>
<proteinExistence type="predicted"/>